<dbReference type="SUPFAM" id="SSF51735">
    <property type="entry name" value="NAD(P)-binding Rossmann-fold domains"/>
    <property type="match status" value="1"/>
</dbReference>
<sequence>MKTAILTGAAGGIGAAIATLLASNGATVIALDRSFTGVSEQATDAGHILSTSFDVSSEADWSRISRMVAERFGHIDALVNNAAIFNPVPFLEESVAGFQAVTGVNQIGTFLGMRAAAALMPAQGGAIVNVCSTGGLRGFSGAFAYSTSKWAIRGMTKVAARELANRNIRVNAVHPGLVDTPMLGENTAQNLTKMTASVPLNRLARPDEIARLVAFLASPGSEYITGSEFTIDGGQTI</sequence>
<evidence type="ECO:0000256" key="1">
    <source>
        <dbReference type="ARBA" id="ARBA00006484"/>
    </source>
</evidence>
<gene>
    <name evidence="3" type="ORF">ABVQ20_32020</name>
</gene>
<dbReference type="InterPro" id="IPR036291">
    <property type="entry name" value="NAD(P)-bd_dom_sf"/>
</dbReference>
<dbReference type="Pfam" id="PF13561">
    <property type="entry name" value="adh_short_C2"/>
    <property type="match status" value="1"/>
</dbReference>
<keyword evidence="2 3" id="KW-0560">Oxidoreductase</keyword>
<evidence type="ECO:0000256" key="2">
    <source>
        <dbReference type="ARBA" id="ARBA00023002"/>
    </source>
</evidence>
<dbReference type="Proteomes" id="UP001548832">
    <property type="component" value="Unassembled WGS sequence"/>
</dbReference>
<reference evidence="3 4" key="1">
    <citation type="submission" date="2024-06" db="EMBL/GenBank/DDBJ databases">
        <authorList>
            <person name="Kim D.-U."/>
        </authorList>
    </citation>
    <scope>NUCLEOTIDE SEQUENCE [LARGE SCALE GENOMIC DNA]</scope>
    <source>
        <strain evidence="3 4">KACC15460</strain>
    </source>
</reference>
<evidence type="ECO:0000313" key="4">
    <source>
        <dbReference type="Proteomes" id="UP001548832"/>
    </source>
</evidence>
<dbReference type="PANTHER" id="PTHR24321">
    <property type="entry name" value="DEHYDROGENASES, SHORT CHAIN"/>
    <property type="match status" value="1"/>
</dbReference>
<comment type="caution">
    <text evidence="3">The sequence shown here is derived from an EMBL/GenBank/DDBJ whole genome shotgun (WGS) entry which is preliminary data.</text>
</comment>
<dbReference type="PANTHER" id="PTHR24321:SF8">
    <property type="entry name" value="ESTRADIOL 17-BETA-DEHYDROGENASE 8-RELATED"/>
    <property type="match status" value="1"/>
</dbReference>
<evidence type="ECO:0000313" key="3">
    <source>
        <dbReference type="EMBL" id="MET2831584.1"/>
    </source>
</evidence>
<dbReference type="EC" id="1.-.-.-" evidence="3"/>
<dbReference type="EMBL" id="JBEWSZ010000004">
    <property type="protein sequence ID" value="MET2831584.1"/>
    <property type="molecule type" value="Genomic_DNA"/>
</dbReference>
<dbReference type="InterPro" id="IPR002347">
    <property type="entry name" value="SDR_fam"/>
</dbReference>
<keyword evidence="4" id="KW-1185">Reference proteome</keyword>
<organism evidence="3 4">
    <name type="scientific">Mesorhizobium shangrilense</name>
    <dbReference type="NCBI Taxonomy" id="460060"/>
    <lineage>
        <taxon>Bacteria</taxon>
        <taxon>Pseudomonadati</taxon>
        <taxon>Pseudomonadota</taxon>
        <taxon>Alphaproteobacteria</taxon>
        <taxon>Hyphomicrobiales</taxon>
        <taxon>Phyllobacteriaceae</taxon>
        <taxon>Mesorhizobium</taxon>
    </lineage>
</organism>
<dbReference type="Gene3D" id="3.40.50.720">
    <property type="entry name" value="NAD(P)-binding Rossmann-like Domain"/>
    <property type="match status" value="1"/>
</dbReference>
<dbReference type="InterPro" id="IPR020904">
    <property type="entry name" value="Sc_DH/Rdtase_CS"/>
</dbReference>
<comment type="similarity">
    <text evidence="1">Belongs to the short-chain dehydrogenases/reductases (SDR) family.</text>
</comment>
<dbReference type="PROSITE" id="PS00061">
    <property type="entry name" value="ADH_SHORT"/>
    <property type="match status" value="1"/>
</dbReference>
<dbReference type="RefSeq" id="WP_354463693.1">
    <property type="nucleotide sequence ID" value="NZ_JBEWSZ010000004.1"/>
</dbReference>
<proteinExistence type="inferred from homology"/>
<dbReference type="CDD" id="cd05233">
    <property type="entry name" value="SDR_c"/>
    <property type="match status" value="1"/>
</dbReference>
<name>A0ABV2DNR6_9HYPH</name>
<dbReference type="PRINTS" id="PR00080">
    <property type="entry name" value="SDRFAMILY"/>
</dbReference>
<accession>A0ABV2DNR6</accession>
<dbReference type="PRINTS" id="PR00081">
    <property type="entry name" value="GDHRDH"/>
</dbReference>
<protein>
    <submittedName>
        <fullName evidence="3">SDR family oxidoreductase</fullName>
        <ecNumber evidence="3">1.-.-.-</ecNumber>
    </submittedName>
</protein>
<dbReference type="GO" id="GO:0016491">
    <property type="term" value="F:oxidoreductase activity"/>
    <property type="evidence" value="ECO:0007669"/>
    <property type="project" value="UniProtKB-KW"/>
</dbReference>